<dbReference type="InterPro" id="IPR001460">
    <property type="entry name" value="PCN-bd_Tpept"/>
</dbReference>
<evidence type="ECO:0000256" key="1">
    <source>
        <dbReference type="ARBA" id="ARBA00004236"/>
    </source>
</evidence>
<comment type="similarity">
    <text evidence="3">In the C-terminal section; belongs to the transpeptidase family.</text>
</comment>
<dbReference type="Pfam" id="PF00912">
    <property type="entry name" value="Transgly"/>
    <property type="match status" value="1"/>
</dbReference>
<evidence type="ECO:0000256" key="12">
    <source>
        <dbReference type="ARBA" id="ARBA00022984"/>
    </source>
</evidence>
<dbReference type="InterPro" id="IPR023346">
    <property type="entry name" value="Lysozyme-like_dom_sf"/>
</dbReference>
<dbReference type="PANTHER" id="PTHR32282">
    <property type="entry name" value="BINDING PROTEIN TRANSPEPTIDASE, PUTATIVE-RELATED"/>
    <property type="match status" value="1"/>
</dbReference>
<evidence type="ECO:0000256" key="11">
    <source>
        <dbReference type="ARBA" id="ARBA00022960"/>
    </source>
</evidence>
<feature type="region of interest" description="Disordered" evidence="18">
    <location>
        <begin position="1"/>
        <end position="22"/>
    </location>
</feature>
<evidence type="ECO:0000256" key="6">
    <source>
        <dbReference type="ARBA" id="ARBA00022645"/>
    </source>
</evidence>
<keyword evidence="8" id="KW-0328">Glycosyltransferase</keyword>
<evidence type="ECO:0000313" key="21">
    <source>
        <dbReference type="EMBL" id="MCA6075494.1"/>
    </source>
</evidence>
<dbReference type="GO" id="GO:0008955">
    <property type="term" value="F:peptidoglycan glycosyltransferase activity"/>
    <property type="evidence" value="ECO:0007669"/>
    <property type="project" value="UniProtKB-EC"/>
</dbReference>
<keyword evidence="12" id="KW-0573">Peptidoglycan synthesis</keyword>
<keyword evidence="9" id="KW-0808">Transferase</keyword>
<comment type="pathway">
    <text evidence="2">Cell wall biogenesis; peptidoglycan biosynthesis.</text>
</comment>
<evidence type="ECO:0000256" key="17">
    <source>
        <dbReference type="ARBA" id="ARBA00049902"/>
    </source>
</evidence>
<dbReference type="GO" id="GO:0009252">
    <property type="term" value="P:peptidoglycan biosynthetic process"/>
    <property type="evidence" value="ECO:0007669"/>
    <property type="project" value="UniProtKB-KW"/>
</dbReference>
<dbReference type="SUPFAM" id="SSF53955">
    <property type="entry name" value="Lysozyme-like"/>
    <property type="match status" value="1"/>
</dbReference>
<dbReference type="GO" id="GO:0030288">
    <property type="term" value="C:outer membrane-bounded periplasmic space"/>
    <property type="evidence" value="ECO:0007669"/>
    <property type="project" value="TreeGrafter"/>
</dbReference>
<evidence type="ECO:0000256" key="8">
    <source>
        <dbReference type="ARBA" id="ARBA00022676"/>
    </source>
</evidence>
<evidence type="ECO:0000256" key="15">
    <source>
        <dbReference type="ARBA" id="ARBA00023316"/>
    </source>
</evidence>
<dbReference type="InterPro" id="IPR036950">
    <property type="entry name" value="PBP_transglycosylase"/>
</dbReference>
<reference evidence="23" key="1">
    <citation type="submission" date="2021-09" db="EMBL/GenBank/DDBJ databases">
        <title>Fulvivirga sp. isolated from coastal sediment.</title>
        <authorList>
            <person name="Yu H."/>
        </authorList>
    </citation>
    <scope>NUCLEOTIDE SEQUENCE</scope>
    <source>
        <strain evidence="23">1062</strain>
    </source>
</reference>
<keyword evidence="24" id="KW-1185">Reference proteome</keyword>
<feature type="compositionally biased region" description="Basic and acidic residues" evidence="18">
    <location>
        <begin position="766"/>
        <end position="783"/>
    </location>
</feature>
<evidence type="ECO:0000313" key="23">
    <source>
        <dbReference type="EMBL" id="MCA6077799.1"/>
    </source>
</evidence>
<accession>A0A9X1HT23</accession>
<evidence type="ECO:0000256" key="7">
    <source>
        <dbReference type="ARBA" id="ARBA00022670"/>
    </source>
</evidence>
<dbReference type="Proteomes" id="UP001139409">
    <property type="component" value="Unassembled WGS sequence"/>
</dbReference>
<dbReference type="GO" id="GO:0009002">
    <property type="term" value="F:serine-type D-Ala-D-Ala carboxypeptidase activity"/>
    <property type="evidence" value="ECO:0007669"/>
    <property type="project" value="UniProtKB-EC"/>
</dbReference>
<feature type="domain" description="Penicillin-binding protein transpeptidase" evidence="19">
    <location>
        <begin position="436"/>
        <end position="677"/>
    </location>
</feature>
<dbReference type="InterPro" id="IPR001264">
    <property type="entry name" value="Glyco_trans_51"/>
</dbReference>
<evidence type="ECO:0000313" key="24">
    <source>
        <dbReference type="Proteomes" id="UP001139409"/>
    </source>
</evidence>
<keyword evidence="13" id="KW-0472">Membrane</keyword>
<keyword evidence="7" id="KW-0645">Protease</keyword>
<keyword evidence="11" id="KW-0133">Cell shape</keyword>
<evidence type="ECO:0000256" key="4">
    <source>
        <dbReference type="ARBA" id="ARBA00007739"/>
    </source>
</evidence>
<evidence type="ECO:0000256" key="10">
    <source>
        <dbReference type="ARBA" id="ARBA00022801"/>
    </source>
</evidence>
<name>A0A9X1HT23_9BACT</name>
<dbReference type="PANTHER" id="PTHR32282:SF11">
    <property type="entry name" value="PENICILLIN-BINDING PROTEIN 1B"/>
    <property type="match status" value="1"/>
</dbReference>
<feature type="region of interest" description="Disordered" evidence="18">
    <location>
        <begin position="760"/>
        <end position="783"/>
    </location>
</feature>
<dbReference type="EMBL" id="JAIXNE010000002">
    <property type="protein sequence ID" value="MCA6075494.1"/>
    <property type="molecule type" value="Genomic_DNA"/>
</dbReference>
<evidence type="ECO:0000256" key="2">
    <source>
        <dbReference type="ARBA" id="ARBA00004752"/>
    </source>
</evidence>
<keyword evidence="5" id="KW-1003">Cell membrane</keyword>
<dbReference type="Pfam" id="PF00905">
    <property type="entry name" value="Transpeptidase"/>
    <property type="match status" value="1"/>
</dbReference>
<protein>
    <submittedName>
        <fullName evidence="23">Transglycosylase domain-containing protein</fullName>
    </submittedName>
</protein>
<dbReference type="GO" id="GO:0008360">
    <property type="term" value="P:regulation of cell shape"/>
    <property type="evidence" value="ECO:0007669"/>
    <property type="project" value="UniProtKB-KW"/>
</dbReference>
<evidence type="ECO:0000256" key="18">
    <source>
        <dbReference type="SAM" id="MobiDB-lite"/>
    </source>
</evidence>
<comment type="subcellular location">
    <subcellularLocation>
        <location evidence="1">Cell membrane</location>
    </subcellularLocation>
</comment>
<dbReference type="Gene3D" id="1.10.3810.10">
    <property type="entry name" value="Biosynthetic peptidoglycan transglycosylase-like"/>
    <property type="match status" value="1"/>
</dbReference>
<keyword evidence="15" id="KW-0961">Cell wall biogenesis/degradation</keyword>
<comment type="similarity">
    <text evidence="4">In the N-terminal section; belongs to the glycosyltransferase 51 family.</text>
</comment>
<dbReference type="InterPro" id="IPR050396">
    <property type="entry name" value="Glycosyltr_51/Transpeptidase"/>
</dbReference>
<dbReference type="GO" id="GO:0006508">
    <property type="term" value="P:proteolysis"/>
    <property type="evidence" value="ECO:0007669"/>
    <property type="project" value="UniProtKB-KW"/>
</dbReference>
<dbReference type="RefSeq" id="WP_225698594.1">
    <property type="nucleotide sequence ID" value="NZ_JAIXNE010000002.1"/>
</dbReference>
<gene>
    <name evidence="21" type="ORF">LDX50_11485</name>
    <name evidence="22" type="ORF">LDX50_17455</name>
    <name evidence="23" type="ORF">LDX50_23175</name>
</gene>
<comment type="caution">
    <text evidence="23">The sequence shown here is derived from an EMBL/GenBank/DDBJ whole genome shotgun (WGS) entry which is preliminary data.</text>
</comment>
<dbReference type="GO" id="GO:0071555">
    <property type="term" value="P:cell wall organization"/>
    <property type="evidence" value="ECO:0007669"/>
    <property type="project" value="UniProtKB-KW"/>
</dbReference>
<comment type="catalytic activity">
    <reaction evidence="16">
        <text>Preferential cleavage: (Ac)2-L-Lys-D-Ala-|-D-Ala. Also transpeptidation of peptidyl-alanyl moieties that are N-acyl substituents of D-alanine.</text>
        <dbReference type="EC" id="3.4.16.4"/>
    </reaction>
</comment>
<evidence type="ECO:0000256" key="3">
    <source>
        <dbReference type="ARBA" id="ARBA00007090"/>
    </source>
</evidence>
<evidence type="ECO:0000256" key="13">
    <source>
        <dbReference type="ARBA" id="ARBA00023136"/>
    </source>
</evidence>
<evidence type="ECO:0000313" key="22">
    <source>
        <dbReference type="EMBL" id="MCA6076671.1"/>
    </source>
</evidence>
<dbReference type="InterPro" id="IPR012338">
    <property type="entry name" value="Beta-lactam/transpept-like"/>
</dbReference>
<comment type="catalytic activity">
    <reaction evidence="17">
        <text>[GlcNAc-(1-&gt;4)-Mur2Ac(oyl-L-Ala-gamma-D-Glu-L-Lys-D-Ala-D-Ala)](n)-di-trans,octa-cis-undecaprenyl diphosphate + beta-D-GlcNAc-(1-&gt;4)-Mur2Ac(oyl-L-Ala-gamma-D-Glu-L-Lys-D-Ala-D-Ala)-di-trans,octa-cis-undecaprenyl diphosphate = [GlcNAc-(1-&gt;4)-Mur2Ac(oyl-L-Ala-gamma-D-Glu-L-Lys-D-Ala-D-Ala)](n+1)-di-trans,octa-cis-undecaprenyl diphosphate + di-trans,octa-cis-undecaprenyl diphosphate + H(+)</text>
        <dbReference type="Rhea" id="RHEA:23708"/>
        <dbReference type="Rhea" id="RHEA-COMP:9602"/>
        <dbReference type="Rhea" id="RHEA-COMP:9603"/>
        <dbReference type="ChEBI" id="CHEBI:15378"/>
        <dbReference type="ChEBI" id="CHEBI:58405"/>
        <dbReference type="ChEBI" id="CHEBI:60033"/>
        <dbReference type="ChEBI" id="CHEBI:78435"/>
        <dbReference type="EC" id="2.4.99.28"/>
    </reaction>
</comment>
<evidence type="ECO:0000256" key="5">
    <source>
        <dbReference type="ARBA" id="ARBA00022475"/>
    </source>
</evidence>
<proteinExistence type="inferred from homology"/>
<dbReference type="GO" id="GO:0008658">
    <property type="term" value="F:penicillin binding"/>
    <property type="evidence" value="ECO:0007669"/>
    <property type="project" value="InterPro"/>
</dbReference>
<organism evidence="23 24">
    <name type="scientific">Fulvivirga sedimenti</name>
    <dbReference type="NCBI Taxonomy" id="2879465"/>
    <lineage>
        <taxon>Bacteria</taxon>
        <taxon>Pseudomonadati</taxon>
        <taxon>Bacteroidota</taxon>
        <taxon>Cytophagia</taxon>
        <taxon>Cytophagales</taxon>
        <taxon>Fulvivirgaceae</taxon>
        <taxon>Fulvivirga</taxon>
    </lineage>
</organism>
<sequence>MAKRKLTPAQKRKRRKRPAGSTRRKNWKVTLLKFTLAVFFLGILAVGGLVFLVWSGAFGKLPTRDALSKVDNYQATEVYSADKVLLGRYYIQERTLNDYDEISENVINALIATEDVRFFEHDGVDYRSLFRVGIRTILLQDQSSGGGSTISQQLAKNLFPRSNRGRWYMPVIKIKEAIIAHRLEDIYSKEEILTLYLNTVPFGDNVYGIEMASRRFFNKPARSLALQEAAVLVGMLKANHSYNPRLYPERALERRNVVLAQMVKYGYIDQLTYDKLAPLPIELNYYRITHNTGLATYFREFLRPQLEEWCANNEKPDGSPYNLYTDGLKIYTTIDSKMQRYAENAVSTQMKSLQSVFDEHWNGKPWKNNVSVLDAALMRSYPYKNFRKQGMSSQEAIQAMTEKRPMKIFTWDGEKEVEFSSIDSVKHYLNFLQTGLLAMDPNKGDLRAWVGGINFEYFKYDHVNVNTRRQVGSTFKPFVYATALEEGIDPCTYISGEQIQYTNLANWTPGNADPSEDENKYSFAGALSKSVNTVSVKVLEAAGIDNTIELAKSMGIESPLPNVPSIALGTADISLLEMVTAYCSFANGGRKVEPRYLLEIRDQDDNLLAEFPYKRNNKDRVMSQETSAIMIELMKTVTNEGGTASRLRWKYGLQNDFAGKTGTTQSNADGWFIGFTRRLVVGAWVGADDPAIRFRSTALGQGANTALPIFASLFQQLNKDEAFRQETRMKFPPPSNRVMRMISCPPIKEDLSLAERLFGQEQTSSEQRERSFGEKPQVQRERTFFDKIGDIFKENKKKKRKN</sequence>
<feature type="domain" description="Glycosyl transferase family 51" evidence="20">
    <location>
        <begin position="91"/>
        <end position="262"/>
    </location>
</feature>
<keyword evidence="10" id="KW-0378">Hydrolase</keyword>
<dbReference type="EMBL" id="JAIXNE010000003">
    <property type="protein sequence ID" value="MCA6076671.1"/>
    <property type="molecule type" value="Genomic_DNA"/>
</dbReference>
<keyword evidence="6" id="KW-0121">Carboxypeptidase</keyword>
<evidence type="ECO:0000259" key="19">
    <source>
        <dbReference type="Pfam" id="PF00905"/>
    </source>
</evidence>
<dbReference type="AlphaFoldDB" id="A0A9X1HT23"/>
<dbReference type="SUPFAM" id="SSF56601">
    <property type="entry name" value="beta-lactamase/transpeptidase-like"/>
    <property type="match status" value="1"/>
</dbReference>
<evidence type="ECO:0000256" key="16">
    <source>
        <dbReference type="ARBA" id="ARBA00034000"/>
    </source>
</evidence>
<evidence type="ECO:0000256" key="14">
    <source>
        <dbReference type="ARBA" id="ARBA00023268"/>
    </source>
</evidence>
<evidence type="ECO:0000259" key="20">
    <source>
        <dbReference type="Pfam" id="PF00912"/>
    </source>
</evidence>
<keyword evidence="14" id="KW-0511">Multifunctional enzyme</keyword>
<dbReference type="GO" id="GO:0005886">
    <property type="term" value="C:plasma membrane"/>
    <property type="evidence" value="ECO:0007669"/>
    <property type="project" value="UniProtKB-SubCell"/>
</dbReference>
<evidence type="ECO:0000256" key="9">
    <source>
        <dbReference type="ARBA" id="ARBA00022679"/>
    </source>
</evidence>
<dbReference type="EMBL" id="JAIXNE010000004">
    <property type="protein sequence ID" value="MCA6077799.1"/>
    <property type="molecule type" value="Genomic_DNA"/>
</dbReference>
<dbReference type="Gene3D" id="3.40.710.10">
    <property type="entry name" value="DD-peptidase/beta-lactamase superfamily"/>
    <property type="match status" value="2"/>
</dbReference>